<dbReference type="AlphaFoldDB" id="B6QTY7"/>
<dbReference type="SMART" id="SM00248">
    <property type="entry name" value="ANK"/>
    <property type="match status" value="4"/>
</dbReference>
<keyword evidence="1" id="KW-0677">Repeat</keyword>
<evidence type="ECO:0000256" key="1">
    <source>
        <dbReference type="ARBA" id="ARBA00022737"/>
    </source>
</evidence>
<feature type="repeat" description="ANK" evidence="3">
    <location>
        <begin position="169"/>
        <end position="201"/>
    </location>
</feature>
<keyword evidence="4" id="KW-0472">Membrane</keyword>
<dbReference type="VEuPathDB" id="FungiDB:PMAA_006340"/>
<dbReference type="EMBL" id="DS995905">
    <property type="protein sequence ID" value="EEA19866.1"/>
    <property type="molecule type" value="Genomic_DNA"/>
</dbReference>
<dbReference type="STRING" id="441960.B6QTY7"/>
<dbReference type="InterPro" id="IPR002110">
    <property type="entry name" value="Ankyrin_rpt"/>
</dbReference>
<dbReference type="Pfam" id="PF12796">
    <property type="entry name" value="Ank_2"/>
    <property type="match status" value="1"/>
</dbReference>
<dbReference type="InterPro" id="IPR036770">
    <property type="entry name" value="Ankyrin_rpt-contain_sf"/>
</dbReference>
<proteinExistence type="predicted"/>
<feature type="repeat" description="ANK" evidence="3">
    <location>
        <begin position="133"/>
        <end position="165"/>
    </location>
</feature>
<keyword evidence="4" id="KW-0812">Transmembrane</keyword>
<accession>B6QTY7</accession>
<dbReference type="HOGENOM" id="CLU_004992_0_0_1"/>
<gene>
    <name evidence="5" type="ORF">PMAA_006340</name>
</gene>
<dbReference type="SUPFAM" id="SSF48403">
    <property type="entry name" value="Ankyrin repeat"/>
    <property type="match status" value="1"/>
</dbReference>
<evidence type="ECO:0000256" key="2">
    <source>
        <dbReference type="ARBA" id="ARBA00023043"/>
    </source>
</evidence>
<organism evidence="5 6">
    <name type="scientific">Talaromyces marneffei (strain ATCC 18224 / CBS 334.59 / QM 7333)</name>
    <name type="common">Penicillium marneffei</name>
    <dbReference type="NCBI Taxonomy" id="441960"/>
    <lineage>
        <taxon>Eukaryota</taxon>
        <taxon>Fungi</taxon>
        <taxon>Dikarya</taxon>
        <taxon>Ascomycota</taxon>
        <taxon>Pezizomycotina</taxon>
        <taxon>Eurotiomycetes</taxon>
        <taxon>Eurotiomycetidae</taxon>
        <taxon>Eurotiales</taxon>
        <taxon>Trichocomaceae</taxon>
        <taxon>Talaromyces</taxon>
        <taxon>Talaromyces sect. Talaromyces</taxon>
    </lineage>
</organism>
<dbReference type="Gene3D" id="1.25.40.20">
    <property type="entry name" value="Ankyrin repeat-containing domain"/>
    <property type="match status" value="2"/>
</dbReference>
<evidence type="ECO:0000313" key="5">
    <source>
        <dbReference type="EMBL" id="EEA19866.1"/>
    </source>
</evidence>
<dbReference type="PROSITE" id="PS50297">
    <property type="entry name" value="ANK_REP_REGION"/>
    <property type="match status" value="2"/>
</dbReference>
<feature type="transmembrane region" description="Helical" evidence="4">
    <location>
        <begin position="656"/>
        <end position="675"/>
    </location>
</feature>
<dbReference type="PROSITE" id="PS50088">
    <property type="entry name" value="ANK_REPEAT"/>
    <property type="match status" value="2"/>
</dbReference>
<sequence>MAELRGLVGEEPAIYEPVVHTIRRLTLQRQLGELETKDGEEGGKSPLDRYGGKYTLDALRTTLSWIPDLYELIKVVGVYPFSVPHAEYDFLRTEYQDRPLIFTLTDGNNVHGVRRLLMEDPSQVNARLPDDSGGWSPIHLAACLGRTKIMKLILQTHLKVNPNMRSVVSQATPLHQAIIGRHPGIAEMLLRAGAQVDARYYIPNLPYGRLRELSPLELAVEQCVSQVTKDDERIIEMLLRAGADYLHNSGGRGYSIVFKASAHVEILKIFFETIPAEDAKHLANIRDNDRQTLLFHAVNRVDVEKVKYLLSRGVDPRVRCVSGQTAYTRLRSASYMGSTGPGLLIQTSIMAVTHKLPTPEGIEQVLQLLEKAAGPDGMAADDYSFSAQEVEDMQKNFKSEEPITKEYFESDRFQKKLELLLGIMDNPLFPTAYWLFRLDNVSAIEALKKNLEQWYTRRRQGLIGKDILPDGWEDFFTEPEKNSPNGFWKVLIKEEDIPALAKFMKTSAISLAERFMDNNGSMILEKMIPAVEEMTLTRAFDIIFDSFSIIFQRMILVFMKGFRFTFVDKIVVYQRLKQTWRALAQYEVLDRLHDVAVALGIDGSINEFARGMLVEDIDVDLAIPPDAIETLRLAQRYPDATIFITSKTIDIPPKRFILSIHQLVLFLLPAFMLCFTLYIEFLCLRASSLWAILLARVWYNGLLPKDWILIDNDGHLHPNIFRGIFAALELIWFRIRCPWIHITVGEPLILALRPGAMQVDVPIRLQHMRKETQWPVYRLSLRRYAECEEPVPCFAAMGDAYRKWMNGGLPRKAWCDGWWEKKIDGKWERVNANGKPTWTEYTEATKEIQRTLFAKGCVDGYYHFLEQRDYWLNTPGQQLLSLQEVFGEEHAECLEIWQKLFLRDSSARTWIGRSDSPSPWWNRFVLKKFVDGIWSTWDAGLLDKVGY</sequence>
<evidence type="ECO:0000313" key="6">
    <source>
        <dbReference type="Proteomes" id="UP000001294"/>
    </source>
</evidence>
<dbReference type="OrthoDB" id="626167at2759"/>
<name>B6QTY7_TALMQ</name>
<keyword evidence="6" id="KW-1185">Reference proteome</keyword>
<dbReference type="Proteomes" id="UP000001294">
    <property type="component" value="Unassembled WGS sequence"/>
</dbReference>
<evidence type="ECO:0000256" key="4">
    <source>
        <dbReference type="SAM" id="Phobius"/>
    </source>
</evidence>
<dbReference type="PANTHER" id="PTHR24198">
    <property type="entry name" value="ANKYRIN REPEAT AND PROTEIN KINASE DOMAIN-CONTAINING PROTEIN"/>
    <property type="match status" value="1"/>
</dbReference>
<protein>
    <submittedName>
        <fullName evidence="5">Uncharacterized protein</fullName>
    </submittedName>
</protein>
<keyword evidence="4" id="KW-1133">Transmembrane helix</keyword>
<dbReference type="PANTHER" id="PTHR24198:SF165">
    <property type="entry name" value="ANKYRIN REPEAT-CONTAINING PROTEIN-RELATED"/>
    <property type="match status" value="1"/>
</dbReference>
<evidence type="ECO:0000256" key="3">
    <source>
        <dbReference type="PROSITE-ProRule" id="PRU00023"/>
    </source>
</evidence>
<keyword evidence="2 3" id="KW-0040">ANK repeat</keyword>
<reference evidence="6" key="1">
    <citation type="journal article" date="2015" name="Genome Announc.">
        <title>Genome sequence of the AIDS-associated pathogen Penicillium marneffei (ATCC18224) and its near taxonomic relative Talaromyces stipitatus (ATCC10500).</title>
        <authorList>
            <person name="Nierman W.C."/>
            <person name="Fedorova-Abrams N.D."/>
            <person name="Andrianopoulos A."/>
        </authorList>
    </citation>
    <scope>NUCLEOTIDE SEQUENCE [LARGE SCALE GENOMIC DNA]</scope>
    <source>
        <strain evidence="6">ATCC 18224 / CBS 334.59 / QM 7333</strain>
    </source>
</reference>